<dbReference type="InterPro" id="IPR026081">
    <property type="entry name" value="DISC1"/>
</dbReference>
<dbReference type="PANTHER" id="PTHR14332:SF3">
    <property type="entry name" value="DISRUPTED IN SCHIZOPHRENIA 1 PROTEIN"/>
    <property type="match status" value="1"/>
</dbReference>
<comment type="caution">
    <text evidence="3">The sequence shown here is derived from an EMBL/GenBank/DDBJ whole genome shotgun (WGS) entry which is preliminary data.</text>
</comment>
<feature type="compositionally biased region" description="Polar residues" evidence="2">
    <location>
        <begin position="74"/>
        <end position="84"/>
    </location>
</feature>
<feature type="compositionally biased region" description="Basic and acidic residues" evidence="2">
    <location>
        <begin position="713"/>
        <end position="733"/>
    </location>
</feature>
<feature type="compositionally biased region" description="Basic and acidic residues" evidence="2">
    <location>
        <begin position="743"/>
        <end position="780"/>
    </location>
</feature>
<evidence type="ECO:0000313" key="3">
    <source>
        <dbReference type="EMBL" id="KAF4661273.1"/>
    </source>
</evidence>
<dbReference type="GO" id="GO:0005874">
    <property type="term" value="C:microtubule"/>
    <property type="evidence" value="ECO:0007669"/>
    <property type="project" value="TreeGrafter"/>
</dbReference>
<accession>A0A7J6LQ02</accession>
<keyword evidence="4" id="KW-1185">Reference proteome</keyword>
<feature type="compositionally biased region" description="Pro residues" evidence="2">
    <location>
        <begin position="147"/>
        <end position="157"/>
    </location>
</feature>
<feature type="coiled-coil region" evidence="1">
    <location>
        <begin position="540"/>
        <end position="642"/>
    </location>
</feature>
<feature type="compositionally biased region" description="Low complexity" evidence="2">
    <location>
        <begin position="90"/>
        <end position="100"/>
    </location>
</feature>
<gene>
    <name evidence="3" type="ORF">FOL47_006762</name>
</gene>
<dbReference type="GO" id="GO:0005815">
    <property type="term" value="C:microtubule organizing center"/>
    <property type="evidence" value="ECO:0007669"/>
    <property type="project" value="TreeGrafter"/>
</dbReference>
<feature type="region of interest" description="Disordered" evidence="2">
    <location>
        <begin position="1"/>
        <end position="223"/>
    </location>
</feature>
<feature type="coiled-coil region" evidence="1">
    <location>
        <begin position="310"/>
        <end position="515"/>
    </location>
</feature>
<feature type="compositionally biased region" description="Low complexity" evidence="2">
    <location>
        <begin position="63"/>
        <end position="72"/>
    </location>
</feature>
<evidence type="ECO:0000313" key="4">
    <source>
        <dbReference type="Proteomes" id="UP000591131"/>
    </source>
</evidence>
<feature type="region of interest" description="Disordered" evidence="2">
    <location>
        <begin position="713"/>
        <end position="780"/>
    </location>
</feature>
<reference evidence="3 4" key="1">
    <citation type="submission" date="2020-04" db="EMBL/GenBank/DDBJ databases">
        <title>Perkinsus chesapeaki whole genome sequence.</title>
        <authorList>
            <person name="Bogema D.R."/>
        </authorList>
    </citation>
    <scope>NUCLEOTIDE SEQUENCE [LARGE SCALE GENOMIC DNA]</scope>
    <source>
        <strain evidence="3">ATCC PRA-425</strain>
    </source>
</reference>
<organism evidence="3 4">
    <name type="scientific">Perkinsus chesapeaki</name>
    <name type="common">Clam parasite</name>
    <name type="synonym">Perkinsus andrewsi</name>
    <dbReference type="NCBI Taxonomy" id="330153"/>
    <lineage>
        <taxon>Eukaryota</taxon>
        <taxon>Sar</taxon>
        <taxon>Alveolata</taxon>
        <taxon>Perkinsozoa</taxon>
        <taxon>Perkinsea</taxon>
        <taxon>Perkinsida</taxon>
        <taxon>Perkinsidae</taxon>
        <taxon>Perkinsus</taxon>
    </lineage>
</organism>
<keyword evidence="1" id="KW-0175">Coiled coil</keyword>
<feature type="compositionally biased region" description="Polar residues" evidence="2">
    <location>
        <begin position="44"/>
        <end position="59"/>
    </location>
</feature>
<proteinExistence type="predicted"/>
<protein>
    <submittedName>
        <fullName evidence="3">Uncharacterized protein</fullName>
    </submittedName>
</protein>
<feature type="non-terminal residue" evidence="3">
    <location>
        <position position="780"/>
    </location>
</feature>
<sequence>MSFWNFLGLGGDEEAQKPPAPASGGAAKKIEMGPDRSPTPPQGSSPSVFRTSITPSVNTGGYAAPAVPVPVARRQTSTQKQSVWGASERSSSISSSIASAPCKTVSSASPSRFSFVNKPATSSSTPTAGPSAFGFINRPPVQRSAANPPPPPPPPPAAAKTPSSSVGVKSPTNSVGDLGSKEGSVRQTLQSPRGAGGFGIELQSSRKMYRDERTQLSVRRKGKLGEQKEAVLSVLRSASREKEAVAQLRDVLERQNRMVEAELYDEASDLDNEVASAREAFIGLWRGMANRAEQIKSTDAALRDLDEENKQMAMARMHSVEEQIKELESGKDTDFSSINNSRLKQQRAVLEADVKGLEEMKEANSAEEAEVKAARSSVEEAIKETTAPIEVERQRAIEERDEIDQTIDKLEKELAEMRKKREECTGRISGFDERIDESRGKFNAELDNVKAAEERLGRKVKAMELKEEIIEKQRKMINDEEKEVDKRREEKLECSRKLKRDIDELEKICNGTDKKVSCSLKLSPTIDAGINLILEGAQLRTKLRTEVKEVTEKLSSLDLEMNRVRSQLHLLQQRRPQIEEEKQQAVRSRMFGEAKNLSAEAKSLDESIASTEASLSGLRNQSAELREKLEGIQRKEDDLLDDSRGDSGSCRSIVRNLGLAVRTRLNALRKLEAQDVEGVKAELEMMESVEAEIENLLTEEEVKSIEMEAEKIGEKLGGETAEQSKVEEKRVEEEPAGGSTKEAIVEEKAPVEVTTEEKAAVEVTTEEKAAVEVTTEEKAA</sequence>
<feature type="compositionally biased region" description="Low complexity" evidence="2">
    <location>
        <begin position="119"/>
        <end position="132"/>
    </location>
</feature>
<feature type="compositionally biased region" description="Polar residues" evidence="2">
    <location>
        <begin position="104"/>
        <end position="114"/>
    </location>
</feature>
<feature type="coiled-coil region" evidence="1">
    <location>
        <begin position="235"/>
        <end position="280"/>
    </location>
</feature>
<dbReference type="PANTHER" id="PTHR14332">
    <property type="entry name" value="DISRUPTED IN SCHIZOPHRENIA 1 PROTEIN"/>
    <property type="match status" value="1"/>
</dbReference>
<name>A0A7J6LQ02_PERCH</name>
<dbReference type="EMBL" id="JAAPAO010000384">
    <property type="protein sequence ID" value="KAF4661273.1"/>
    <property type="molecule type" value="Genomic_DNA"/>
</dbReference>
<dbReference type="GO" id="GO:0045111">
    <property type="term" value="C:intermediate filament cytoskeleton"/>
    <property type="evidence" value="ECO:0007669"/>
    <property type="project" value="TreeGrafter"/>
</dbReference>
<evidence type="ECO:0000256" key="2">
    <source>
        <dbReference type="SAM" id="MobiDB-lite"/>
    </source>
</evidence>
<feature type="coiled-coil region" evidence="1">
    <location>
        <begin position="679"/>
        <end position="706"/>
    </location>
</feature>
<dbReference type="AlphaFoldDB" id="A0A7J6LQ02"/>
<evidence type="ECO:0000256" key="1">
    <source>
        <dbReference type="SAM" id="Coils"/>
    </source>
</evidence>
<dbReference type="Proteomes" id="UP000591131">
    <property type="component" value="Unassembled WGS sequence"/>
</dbReference>
<dbReference type="OrthoDB" id="10266393at2759"/>
<feature type="compositionally biased region" description="Polar residues" evidence="2">
    <location>
        <begin position="166"/>
        <end position="175"/>
    </location>
</feature>